<dbReference type="EMBL" id="LAZR01022777">
    <property type="protein sequence ID" value="KKL80698.1"/>
    <property type="molecule type" value="Genomic_DNA"/>
</dbReference>
<dbReference type="AlphaFoldDB" id="A0A0F9F338"/>
<evidence type="ECO:0000313" key="1">
    <source>
        <dbReference type="EMBL" id="KKL80698.1"/>
    </source>
</evidence>
<gene>
    <name evidence="1" type="ORF">LCGC14_2002150</name>
</gene>
<organism evidence="1">
    <name type="scientific">marine sediment metagenome</name>
    <dbReference type="NCBI Taxonomy" id="412755"/>
    <lineage>
        <taxon>unclassified sequences</taxon>
        <taxon>metagenomes</taxon>
        <taxon>ecological metagenomes</taxon>
    </lineage>
</organism>
<protein>
    <submittedName>
        <fullName evidence="1">Uncharacterized protein</fullName>
    </submittedName>
</protein>
<accession>A0A0F9F338</accession>
<sequence>MSRLEAIKESIKGTVTPEMHWTRDLLSEGLGFRRLLLHERGDQEFVLAAPGNMKWLVERLEELARACRAALEAQGDTNGGPCEVKATDMRAALAKLEE</sequence>
<name>A0A0F9F338_9ZZZZ</name>
<proteinExistence type="predicted"/>
<reference evidence="1" key="1">
    <citation type="journal article" date="2015" name="Nature">
        <title>Complex archaea that bridge the gap between prokaryotes and eukaryotes.</title>
        <authorList>
            <person name="Spang A."/>
            <person name="Saw J.H."/>
            <person name="Jorgensen S.L."/>
            <person name="Zaremba-Niedzwiedzka K."/>
            <person name="Martijn J."/>
            <person name="Lind A.E."/>
            <person name="van Eijk R."/>
            <person name="Schleper C."/>
            <person name="Guy L."/>
            <person name="Ettema T.J."/>
        </authorList>
    </citation>
    <scope>NUCLEOTIDE SEQUENCE</scope>
</reference>
<comment type="caution">
    <text evidence="1">The sequence shown here is derived from an EMBL/GenBank/DDBJ whole genome shotgun (WGS) entry which is preliminary data.</text>
</comment>